<dbReference type="GO" id="GO:0008017">
    <property type="term" value="F:microtubule binding"/>
    <property type="evidence" value="ECO:0007669"/>
    <property type="project" value="InterPro"/>
</dbReference>
<evidence type="ECO:0000313" key="13">
    <source>
        <dbReference type="WBParaSite" id="TREG1_58570.2"/>
    </source>
</evidence>
<feature type="region of interest" description="Disordered" evidence="10">
    <location>
        <begin position="41"/>
        <end position="109"/>
    </location>
</feature>
<dbReference type="GO" id="GO:0005814">
    <property type="term" value="C:centriole"/>
    <property type="evidence" value="ECO:0007669"/>
    <property type="project" value="UniProtKB-SubCell"/>
</dbReference>
<evidence type="ECO:0000256" key="2">
    <source>
        <dbReference type="ARBA" id="ARBA00004123"/>
    </source>
</evidence>
<feature type="region of interest" description="Disordered" evidence="10">
    <location>
        <begin position="572"/>
        <end position="598"/>
    </location>
</feature>
<dbReference type="GO" id="GO:0005634">
    <property type="term" value="C:nucleus"/>
    <property type="evidence" value="ECO:0007669"/>
    <property type="project" value="UniProtKB-SubCell"/>
</dbReference>
<feature type="compositionally biased region" description="Low complexity" evidence="10">
    <location>
        <begin position="91"/>
        <end position="102"/>
    </location>
</feature>
<evidence type="ECO:0000256" key="1">
    <source>
        <dbReference type="ARBA" id="ARBA00004114"/>
    </source>
</evidence>
<feature type="region of interest" description="Disordered" evidence="10">
    <location>
        <begin position="147"/>
        <end position="167"/>
    </location>
</feature>
<comment type="similarity">
    <text evidence="3">Belongs to the MDM1 family.</text>
</comment>
<dbReference type="WBParaSite" id="TREG1_58570.2">
    <property type="protein sequence ID" value="TREG1_58570.2"/>
    <property type="gene ID" value="TREG1_58570"/>
</dbReference>
<keyword evidence="8" id="KW-0539">Nucleus</keyword>
<dbReference type="PANTHER" id="PTHR32078:SF1">
    <property type="entry name" value="NUCLEAR PROTEIN MDM1"/>
    <property type="match status" value="1"/>
</dbReference>
<dbReference type="InterPro" id="IPR029136">
    <property type="entry name" value="MDM1"/>
</dbReference>
<accession>A0A183VUK4</accession>
<organism evidence="11 12">
    <name type="scientific">Trichobilharzia regenti</name>
    <name type="common">Nasal bird schistosome</name>
    <dbReference type="NCBI Taxonomy" id="157069"/>
    <lineage>
        <taxon>Eukaryota</taxon>
        <taxon>Metazoa</taxon>
        <taxon>Spiralia</taxon>
        <taxon>Lophotrochozoa</taxon>
        <taxon>Platyhelminthes</taxon>
        <taxon>Trematoda</taxon>
        <taxon>Digenea</taxon>
        <taxon>Strigeidida</taxon>
        <taxon>Schistosomatoidea</taxon>
        <taxon>Schistosomatidae</taxon>
        <taxon>Trichobilharzia</taxon>
    </lineage>
</organism>
<evidence type="ECO:0000256" key="4">
    <source>
        <dbReference type="ARBA" id="ARBA00013508"/>
    </source>
</evidence>
<evidence type="ECO:0000256" key="8">
    <source>
        <dbReference type="ARBA" id="ARBA00023242"/>
    </source>
</evidence>
<protein>
    <recommendedName>
        <fullName evidence="4">Nuclear protein MDM1</fullName>
    </recommendedName>
</protein>
<dbReference type="OrthoDB" id="9999940at2759"/>
<dbReference type="WBParaSite" id="TREG1_58570.1">
    <property type="protein sequence ID" value="TREG1_58570.1"/>
    <property type="gene ID" value="TREG1_58570"/>
</dbReference>
<name>A0A183VUK4_TRIRE</name>
<dbReference type="PANTHER" id="PTHR32078">
    <property type="entry name" value="NUCLEAR PROTEIN MDM1"/>
    <property type="match status" value="1"/>
</dbReference>
<comment type="function">
    <text evidence="9">Microtubule-binding protein that negatively regulates centriole duplication. Binds to and stabilizes microtubules.</text>
</comment>
<proteinExistence type="inferred from homology"/>
<feature type="compositionally biased region" description="Basic and acidic residues" evidence="10">
    <location>
        <begin position="68"/>
        <end position="77"/>
    </location>
</feature>
<feature type="compositionally biased region" description="Basic and acidic residues" evidence="10">
    <location>
        <begin position="147"/>
        <end position="162"/>
    </location>
</feature>
<dbReference type="Proteomes" id="UP000050795">
    <property type="component" value="Unassembled WGS sequence"/>
</dbReference>
<keyword evidence="5" id="KW-0963">Cytoplasm</keyword>
<keyword evidence="7" id="KW-0206">Cytoskeleton</keyword>
<evidence type="ECO:0000313" key="11">
    <source>
        <dbReference type="Proteomes" id="UP000050795"/>
    </source>
</evidence>
<dbReference type="Pfam" id="PF15501">
    <property type="entry name" value="MDM1"/>
    <property type="match status" value="1"/>
</dbReference>
<keyword evidence="6" id="KW-0493">Microtubule</keyword>
<dbReference type="WBParaSite" id="TREG1_58570.3">
    <property type="protein sequence ID" value="TREG1_58570.3"/>
    <property type="gene ID" value="TREG1_58570"/>
</dbReference>
<evidence type="ECO:0000256" key="9">
    <source>
        <dbReference type="ARBA" id="ARBA00045771"/>
    </source>
</evidence>
<dbReference type="AlphaFoldDB" id="A0A183VUK4"/>
<reference evidence="12 13" key="2">
    <citation type="submission" date="2023-11" db="UniProtKB">
        <authorList>
            <consortium name="WormBaseParasite"/>
        </authorList>
    </citation>
    <scope>IDENTIFICATION</scope>
</reference>
<evidence type="ECO:0000256" key="5">
    <source>
        <dbReference type="ARBA" id="ARBA00022490"/>
    </source>
</evidence>
<dbReference type="GO" id="GO:0046600">
    <property type="term" value="P:negative regulation of centriole replication"/>
    <property type="evidence" value="ECO:0007669"/>
    <property type="project" value="InterPro"/>
</dbReference>
<evidence type="ECO:0000256" key="6">
    <source>
        <dbReference type="ARBA" id="ARBA00022701"/>
    </source>
</evidence>
<evidence type="ECO:0000256" key="10">
    <source>
        <dbReference type="SAM" id="MobiDB-lite"/>
    </source>
</evidence>
<dbReference type="GO" id="GO:0005874">
    <property type="term" value="C:microtubule"/>
    <property type="evidence" value="ECO:0007669"/>
    <property type="project" value="UniProtKB-KW"/>
</dbReference>
<evidence type="ECO:0000313" key="12">
    <source>
        <dbReference type="WBParaSite" id="TREG1_58570.1"/>
    </source>
</evidence>
<comment type="subcellular location">
    <subcellularLocation>
        <location evidence="1">Cytoplasm</location>
        <location evidence="1">Cytoskeleton</location>
        <location evidence="1">Microtubule organizing center</location>
        <location evidence="1">Centrosome</location>
        <location evidence="1">Centriole</location>
    </subcellularLocation>
    <subcellularLocation>
        <location evidence="2">Nucleus</location>
    </subcellularLocation>
</comment>
<reference evidence="11" key="1">
    <citation type="submission" date="2022-06" db="EMBL/GenBank/DDBJ databases">
        <authorList>
            <person name="Berger JAMES D."/>
            <person name="Berger JAMES D."/>
        </authorList>
    </citation>
    <scope>NUCLEOTIDE SEQUENCE [LARGE SCALE GENOMIC DNA]</scope>
</reference>
<sequence>MGKTITEEPLFQKKRKFKFPDGFNLNKQFSNPKKEDDYFVIGPSDGKFSHPIAYRNSQKRNARSVSPKRKENSDTTLKKSTQTPANKYDCRQIQQQQQQRPQTVHKTRIDEAIQTDGTHKALEAEIRRIRNEIDNRKRLLREKEEIKQNRRQVKKTENDAKYSSKPVGVNQHSVNICVPDAPRQDKRIKTPLQEYGQQSEKLVIPKVTKYTIENNNRISEYQSAFKAPQMNYHQLDSTQFIRPTSASCKLDKFQGRKIPYDTEYRHEYKPFKYVPIDQLKSTEIRDEKSVNIIPLRRPVSAYGFREIKHTDDENANKRRIRALTPPSKLPKKICHNISEYNAKYLNYTDLLSTQPNRSKSTIENNLPPYNWYRELVVLREKADEYRKRDRESHFSREHLAQLDSDSVSYWDPPSDESYAQNIEKYKESLQMPRAGKPSTDLVSDPYNEPLASQRRRAMLDSYNVAQIMDQDDDCCDTEEDQNPQYGHYQQPACTHPCAEYRRDVNCPRDNYVGMLPDNTKYTQENELHYNSDCSLKSENDPPRTSLEGDYCRACNRCTNNKWVDYQDYHHHHHHQVGEKTRNSYPRKQRSLDETESLTSCSSLSEKSIELSSRLAYETLNRAQRQHQRILREQKLYNENVYSPTAYSNSKSVQ</sequence>
<evidence type="ECO:0000256" key="3">
    <source>
        <dbReference type="ARBA" id="ARBA00010494"/>
    </source>
</evidence>
<evidence type="ECO:0000256" key="7">
    <source>
        <dbReference type="ARBA" id="ARBA00023212"/>
    </source>
</evidence>
<keyword evidence="11" id="KW-1185">Reference proteome</keyword>